<gene>
    <name evidence="2" type="ORF">PMACD_LOCUS3537</name>
</gene>
<dbReference type="Pfam" id="PF16013">
    <property type="entry name" value="DUF4781"/>
    <property type="match status" value="1"/>
</dbReference>
<feature type="domain" description="DUF4781" evidence="1">
    <location>
        <begin position="117"/>
        <end position="382"/>
    </location>
</feature>
<name>A0A821PG19_9NEOP</name>
<evidence type="ECO:0000313" key="3">
    <source>
        <dbReference type="Proteomes" id="UP000663880"/>
    </source>
</evidence>
<dbReference type="Proteomes" id="UP000663880">
    <property type="component" value="Unassembled WGS sequence"/>
</dbReference>
<dbReference type="OrthoDB" id="6512497at2759"/>
<evidence type="ECO:0000313" key="2">
    <source>
        <dbReference type="EMBL" id="CAF4802609.1"/>
    </source>
</evidence>
<keyword evidence="3" id="KW-1185">Reference proteome</keyword>
<dbReference type="EMBL" id="CAJOBZ010000006">
    <property type="protein sequence ID" value="CAF4802609.1"/>
    <property type="molecule type" value="Genomic_DNA"/>
</dbReference>
<evidence type="ECO:0000259" key="1">
    <source>
        <dbReference type="Pfam" id="PF16013"/>
    </source>
</evidence>
<dbReference type="AlphaFoldDB" id="A0A821PG19"/>
<reference evidence="2" key="1">
    <citation type="submission" date="2021-02" db="EMBL/GenBank/DDBJ databases">
        <authorList>
            <person name="Steward A R."/>
        </authorList>
    </citation>
    <scope>NUCLEOTIDE SEQUENCE</scope>
</reference>
<proteinExistence type="predicted"/>
<accession>A0A821PG19</accession>
<dbReference type="InterPro" id="IPR031962">
    <property type="entry name" value="DUF4781"/>
</dbReference>
<organism evidence="2 3">
    <name type="scientific">Pieris macdunnoughi</name>
    <dbReference type="NCBI Taxonomy" id="345717"/>
    <lineage>
        <taxon>Eukaryota</taxon>
        <taxon>Metazoa</taxon>
        <taxon>Ecdysozoa</taxon>
        <taxon>Arthropoda</taxon>
        <taxon>Hexapoda</taxon>
        <taxon>Insecta</taxon>
        <taxon>Pterygota</taxon>
        <taxon>Neoptera</taxon>
        <taxon>Endopterygota</taxon>
        <taxon>Lepidoptera</taxon>
        <taxon>Glossata</taxon>
        <taxon>Ditrysia</taxon>
        <taxon>Papilionoidea</taxon>
        <taxon>Pieridae</taxon>
        <taxon>Pierinae</taxon>
        <taxon>Pieris</taxon>
    </lineage>
</organism>
<dbReference type="PANTHER" id="PTHR21115">
    <property type="entry name" value="GH06117P-RELATED"/>
    <property type="match status" value="1"/>
</dbReference>
<sequence length="872" mass="97807">MEIEEGKWQHQAHENIDKYLHRGGDGKGNEPQLLYGSNLYNTIGIAMGLPLRDPTVFSHEEFEQAEKGELVFFDSESLKAIHIVAFGIRVACNGDSKVYLTVVPIELYYENKLYEVPVFKVHRYHHSKIYYVDNIGRHYDSFDDWKNNNKLPPCKIIYPQNLELTSDGQHTLVSPPYEPPSAQTETKVLHGIDIAAGILGIGSAIGLMVVSGPAAPFLAIVGIASAIWGTSRAINDLVDRGEHGQSIDPFTDSTARMLWLGIAASIASFGAMGATMRLSSLVARGIQVSNALKILTNVVNGVSITLNSAAIVNNSIYLIQHIHEMSLADILLNVALLAFWTKGTFAFKRSSVIISEAHDRAFASISQELPPETRSFFSEFRSRVQEMLNIDEIELLQLFKRASESNISIRECAEFLIDGMHYYDTVPKLTSDQIESLSSLRDFIQDDLQLLYGLQRISTAAGSDREQTLRLVLELWDRYVISNRPNTDDAHFIPGYIVLGHAPPIEITQLENLSPSLIRFVGEHLSTIHTDAIHEWSITELTSLQNRGLFIECPVTGIKAGYATVSLKGCLDISLRKLDSFPEDTCLTILKMIGRLSEEQTSSSSKLPSEVVKTCVSKNRLRFEVHRKESVEWALQSVARYPELTEIINSDLMPHERDRLYTFKTEASAKEVESINKTPYMDQMMDFVHEMNPKNVSELVAYSEFVMTYVDEKIALLEKDIRDGKEILPHNMKKKPWLRKKAVEKAFTNVQEMRDKFTELMTIVEENDMAGIQIVDKGLSDEALVSAIRSHRIRFGGKVSAAYHIYKHPTDPSSAYIEQANQTIGNSEYHVSLGQEGDSRIIMFNDPDGGNAVVLEKDGRVLLCSFRAGGRK</sequence>
<protein>
    <recommendedName>
        <fullName evidence="1">DUF4781 domain-containing protein</fullName>
    </recommendedName>
</protein>
<dbReference type="PANTHER" id="PTHR21115:SF0">
    <property type="entry name" value="GH06117P-RELATED"/>
    <property type="match status" value="1"/>
</dbReference>
<comment type="caution">
    <text evidence="2">The sequence shown here is derived from an EMBL/GenBank/DDBJ whole genome shotgun (WGS) entry which is preliminary data.</text>
</comment>